<reference evidence="1 2" key="1">
    <citation type="submission" date="2019-06" db="EMBL/GenBank/DDBJ databases">
        <title>Sequencing the genomes of 1000 actinobacteria strains.</title>
        <authorList>
            <person name="Klenk H.-P."/>
        </authorList>
    </citation>
    <scope>NUCLEOTIDE SEQUENCE [LARGE SCALE GENOMIC DNA]</scope>
    <source>
        <strain evidence="1 2">DSM 43186</strain>
    </source>
</reference>
<dbReference type="InterPro" id="IPR021373">
    <property type="entry name" value="DUF2993"/>
</dbReference>
<dbReference type="OrthoDB" id="3215846at2"/>
<comment type="caution">
    <text evidence="1">The sequence shown here is derived from an EMBL/GenBank/DDBJ whole genome shotgun (WGS) entry which is preliminary data.</text>
</comment>
<gene>
    <name evidence="1" type="ORF">FHX40_3953</name>
</gene>
<sequence>MRKLVVFLILLAVVLGVLDRVAVSGVEREIARQVEARYDLDETPKVEVHGIPFLTQAISGRYEEISISIGSFRRDSVRVARIDGRLLGLNAELNDLLASDAEITVDEVVATVVVSRQTIDDRAPEGLKVEAAEDGTLRVTGELPVRNVPVEVSATLRFEVVSGGIRIRPDDVKVGGNLAVPNAERMLSWTVPVRRLPLGLKITKVTPTAEGLAIEARAKDVVLKG</sequence>
<dbReference type="RefSeq" id="WP_142260969.1">
    <property type="nucleotide sequence ID" value="NZ_BMPV01000002.1"/>
</dbReference>
<evidence type="ECO:0000313" key="2">
    <source>
        <dbReference type="Proteomes" id="UP000319213"/>
    </source>
</evidence>
<name>A0A543J2Z7_9ACTN</name>
<dbReference type="Pfam" id="PF11209">
    <property type="entry name" value="LmeA"/>
    <property type="match status" value="1"/>
</dbReference>
<protein>
    <submittedName>
        <fullName evidence="1">DUF2993 family protein</fullName>
    </submittedName>
</protein>
<keyword evidence="2" id="KW-1185">Reference proteome</keyword>
<dbReference type="Proteomes" id="UP000319213">
    <property type="component" value="Unassembled WGS sequence"/>
</dbReference>
<dbReference type="AlphaFoldDB" id="A0A543J2Z7"/>
<organism evidence="1 2">
    <name type="scientific">Thermopolyspora flexuosa</name>
    <dbReference type="NCBI Taxonomy" id="103836"/>
    <lineage>
        <taxon>Bacteria</taxon>
        <taxon>Bacillati</taxon>
        <taxon>Actinomycetota</taxon>
        <taxon>Actinomycetes</taxon>
        <taxon>Streptosporangiales</taxon>
        <taxon>Streptosporangiaceae</taxon>
        <taxon>Thermopolyspora</taxon>
    </lineage>
</organism>
<proteinExistence type="predicted"/>
<accession>A0A543J2Z7</accession>
<evidence type="ECO:0000313" key="1">
    <source>
        <dbReference type="EMBL" id="TQM77197.1"/>
    </source>
</evidence>
<dbReference type="EMBL" id="VFPQ01000001">
    <property type="protein sequence ID" value="TQM77197.1"/>
    <property type="molecule type" value="Genomic_DNA"/>
</dbReference>